<organism evidence="2 3">
    <name type="scientific">Belliella pelovolcani</name>
    <dbReference type="NCBI Taxonomy" id="529505"/>
    <lineage>
        <taxon>Bacteria</taxon>
        <taxon>Pseudomonadati</taxon>
        <taxon>Bacteroidota</taxon>
        <taxon>Cytophagia</taxon>
        <taxon>Cytophagales</taxon>
        <taxon>Cyclobacteriaceae</taxon>
        <taxon>Belliella</taxon>
    </lineage>
</organism>
<dbReference type="EMBL" id="FTOP01000003">
    <property type="protein sequence ID" value="SIS71065.1"/>
    <property type="molecule type" value="Genomic_DNA"/>
</dbReference>
<dbReference type="Proteomes" id="UP000186026">
    <property type="component" value="Unassembled WGS sequence"/>
</dbReference>
<feature type="region of interest" description="Disordered" evidence="1">
    <location>
        <begin position="43"/>
        <end position="65"/>
    </location>
</feature>
<dbReference type="RefSeq" id="WP_076499109.1">
    <property type="nucleotide sequence ID" value="NZ_FTOP01000003.1"/>
</dbReference>
<reference evidence="3" key="1">
    <citation type="submission" date="2017-01" db="EMBL/GenBank/DDBJ databases">
        <authorList>
            <person name="Varghese N."/>
            <person name="Submissions S."/>
        </authorList>
    </citation>
    <scope>NUCLEOTIDE SEQUENCE [LARGE SCALE GENOMIC DNA]</scope>
    <source>
        <strain evidence="3">DSM 46698</strain>
    </source>
</reference>
<proteinExistence type="predicted"/>
<gene>
    <name evidence="2" type="ORF">SAMN05421761_103189</name>
</gene>
<accession>A0A1N7LB24</accession>
<protein>
    <recommendedName>
        <fullName evidence="4">Protein required for attachment to host cells</fullName>
    </recommendedName>
</protein>
<evidence type="ECO:0000256" key="1">
    <source>
        <dbReference type="SAM" id="MobiDB-lite"/>
    </source>
</evidence>
<dbReference type="AlphaFoldDB" id="A0A1N7LB24"/>
<dbReference type="Gene3D" id="3.30.420.60">
    <property type="entry name" value="eRF1 domain 2"/>
    <property type="match status" value="1"/>
</dbReference>
<dbReference type="InterPro" id="IPR042226">
    <property type="entry name" value="eFR1_2_sf"/>
</dbReference>
<evidence type="ECO:0000313" key="2">
    <source>
        <dbReference type="EMBL" id="SIS71065.1"/>
    </source>
</evidence>
<evidence type="ECO:0008006" key="4">
    <source>
        <dbReference type="Google" id="ProtNLM"/>
    </source>
</evidence>
<evidence type="ECO:0000313" key="3">
    <source>
        <dbReference type="Proteomes" id="UP000186026"/>
    </source>
</evidence>
<dbReference type="OrthoDB" id="1122364at2"/>
<sequence>METKQFKSVGIWLDLSKAHFIGYHEGEAQFLETLISPHERIKREEGEENDTHQFSPNPEHMSNNEYRKNNITQNELNEYFKMLENKISAYDDILLFGPGTAKDQFKNRIAENKSMKNKWVSIQNSDKMTDNQLLAFVRDFYKS</sequence>
<keyword evidence="3" id="KW-1185">Reference proteome</keyword>
<name>A0A1N7LB24_9BACT</name>
<dbReference type="SUPFAM" id="SSF53137">
    <property type="entry name" value="Translational machinery components"/>
    <property type="match status" value="1"/>
</dbReference>
<feature type="compositionally biased region" description="Polar residues" evidence="1">
    <location>
        <begin position="52"/>
        <end position="65"/>
    </location>
</feature>
<dbReference type="STRING" id="529505.SAMN05421761_103189"/>